<feature type="transmembrane region" description="Helical" evidence="1">
    <location>
        <begin position="93"/>
        <end position="113"/>
    </location>
</feature>
<evidence type="ECO:0000313" key="2">
    <source>
        <dbReference type="EMBL" id="ONG38967.1"/>
    </source>
</evidence>
<dbReference type="STRING" id="1907941.BKE30_10845"/>
<dbReference type="OrthoDB" id="6717542at2"/>
<feature type="transmembrane region" description="Helical" evidence="1">
    <location>
        <begin position="62"/>
        <end position="81"/>
    </location>
</feature>
<evidence type="ECO:0000313" key="3">
    <source>
        <dbReference type="Proteomes" id="UP000192132"/>
    </source>
</evidence>
<keyword evidence="3" id="KW-1185">Reference proteome</keyword>
<dbReference type="AlphaFoldDB" id="A0A1S8CUH9"/>
<gene>
    <name evidence="2" type="ORF">BKE30_10845</name>
</gene>
<reference evidence="2 3" key="1">
    <citation type="submission" date="2016-10" db="EMBL/GenBank/DDBJ databases">
        <title>Draft Genome sequence of Alkanindiges sp. strain H1.</title>
        <authorList>
            <person name="Subhash Y."/>
            <person name="Lee S."/>
        </authorList>
    </citation>
    <scope>NUCLEOTIDE SEQUENCE [LARGE SCALE GENOMIC DNA]</scope>
    <source>
        <strain evidence="2 3">H1</strain>
    </source>
</reference>
<evidence type="ECO:0000256" key="1">
    <source>
        <dbReference type="SAM" id="Phobius"/>
    </source>
</evidence>
<keyword evidence="1" id="KW-1133">Transmembrane helix</keyword>
<comment type="caution">
    <text evidence="2">The sequence shown here is derived from an EMBL/GenBank/DDBJ whole genome shotgun (WGS) entry which is preliminary data.</text>
</comment>
<proteinExistence type="predicted"/>
<feature type="transmembrane region" description="Helical" evidence="1">
    <location>
        <begin position="37"/>
        <end position="55"/>
    </location>
</feature>
<feature type="transmembrane region" description="Helical" evidence="1">
    <location>
        <begin position="7"/>
        <end position="25"/>
    </location>
</feature>
<name>A0A1S8CUH9_9GAMM</name>
<dbReference type="Proteomes" id="UP000192132">
    <property type="component" value="Unassembled WGS sequence"/>
</dbReference>
<keyword evidence="1" id="KW-0472">Membrane</keyword>
<organism evidence="2 3">
    <name type="scientific">Alkanindiges hydrocarboniclasticus</name>
    <dbReference type="NCBI Taxonomy" id="1907941"/>
    <lineage>
        <taxon>Bacteria</taxon>
        <taxon>Pseudomonadati</taxon>
        <taxon>Pseudomonadota</taxon>
        <taxon>Gammaproteobacteria</taxon>
        <taxon>Moraxellales</taxon>
        <taxon>Moraxellaceae</taxon>
        <taxon>Alkanindiges</taxon>
    </lineage>
</organism>
<dbReference type="RefSeq" id="WP_076878618.1">
    <property type="nucleotide sequence ID" value="NZ_MLCN01000028.1"/>
</dbReference>
<keyword evidence="1" id="KW-0812">Transmembrane</keyword>
<dbReference type="EMBL" id="MLCN01000028">
    <property type="protein sequence ID" value="ONG38967.1"/>
    <property type="molecule type" value="Genomic_DNA"/>
</dbReference>
<sequence length="124" mass="13974">MPKTVNIAIKLIWISLAISILLSIAQRFLGDITLNDLITALLVNALMCLIPYKLAQRSTVSRLVFTALFVLSILFLLAAGHEIEVTLLDKVDLLINIPLNIYSIYLLFFNEAAQQWFNAENKIK</sequence>
<accession>A0A1S8CUH9</accession>
<protein>
    <submittedName>
        <fullName evidence="2">Uncharacterized protein</fullName>
    </submittedName>
</protein>